<keyword evidence="2" id="KW-1185">Reference proteome</keyword>
<dbReference type="STRING" id="709986.Deima_0049"/>
<dbReference type="HOGENOM" id="CLU_1188393_0_0_0"/>
<organism evidence="1 2">
    <name type="scientific">Deinococcus maricopensis (strain DSM 21211 / LMG 22137 / NRRL B-23946 / LB-34)</name>
    <dbReference type="NCBI Taxonomy" id="709986"/>
    <lineage>
        <taxon>Bacteria</taxon>
        <taxon>Thermotogati</taxon>
        <taxon>Deinococcota</taxon>
        <taxon>Deinococci</taxon>
        <taxon>Deinococcales</taxon>
        <taxon>Deinococcaceae</taxon>
        <taxon>Deinococcus</taxon>
    </lineage>
</organism>
<proteinExistence type="predicted"/>
<reference evidence="2" key="2">
    <citation type="submission" date="2011-01" db="EMBL/GenBank/DDBJ databases">
        <title>The complete genome of Deinococcus maricopensis DSM 21211.</title>
        <authorList>
            <consortium name="US DOE Joint Genome Institute (JGI-PGF)"/>
            <person name="Lucas S."/>
            <person name="Copeland A."/>
            <person name="Lapidus A."/>
            <person name="Goodwin L."/>
            <person name="Pitluck S."/>
            <person name="Kyrpides N."/>
            <person name="Mavromatis K."/>
            <person name="Pagani I."/>
            <person name="Ivanova N."/>
            <person name="Ovchinnikova G."/>
            <person name="Zeytun A."/>
            <person name="Detter J.C."/>
            <person name="Han C."/>
            <person name="Land M."/>
            <person name="Hauser L."/>
            <person name="Markowitz V."/>
            <person name="Cheng J.-F."/>
            <person name="Hugenholtz P."/>
            <person name="Woyke T."/>
            <person name="Wu D."/>
            <person name="Pukall R."/>
            <person name="Gehrich-Schroeter G."/>
            <person name="Brambilla E."/>
            <person name="Klenk H.-P."/>
            <person name="Eisen J.A."/>
        </authorList>
    </citation>
    <scope>NUCLEOTIDE SEQUENCE [LARGE SCALE GENOMIC DNA]</scope>
    <source>
        <strain evidence="2">DSM 21211 / LMG 22137 / NRRL B-23946 / LB-34</strain>
    </source>
</reference>
<dbReference type="KEGG" id="dmr:Deima_0049"/>
<dbReference type="OrthoDB" id="62507at2"/>
<accession>E8U2X5</accession>
<dbReference type="EMBL" id="CP002454">
    <property type="protein sequence ID" value="ADV65713.1"/>
    <property type="molecule type" value="Genomic_DNA"/>
</dbReference>
<evidence type="ECO:0008006" key="3">
    <source>
        <dbReference type="Google" id="ProtNLM"/>
    </source>
</evidence>
<dbReference type="AlphaFoldDB" id="E8U2X5"/>
<protein>
    <recommendedName>
        <fullName evidence="3">DNA damage response protein DdrC</fullName>
    </recommendedName>
</protein>
<dbReference type="Proteomes" id="UP000008635">
    <property type="component" value="Chromosome"/>
</dbReference>
<dbReference type="NCBIfam" id="NF033622">
    <property type="entry name" value="repair_DdrC"/>
    <property type="match status" value="1"/>
</dbReference>
<sequence length="237" mass="25903">MKSVMPFVQLGAHRVPTSTDARLHAATALRILGLEDAAWADLARTHHLPDEPRDFGAGPEATLSLQDFLRVAVTTPTRQGRAWQARALDTLARALSGDVHLAADIAERNPSPQERHWLSARLENAEARKSLMNAIARSGGSGAVFGQIGSVSNRSVLGTDSATIRRERGVKHTRDGLTTGELMRLTYLETLTARDLDAGRAHGNDAILDLHRRNAQRERLAWDHTQPTAPVLQQRAS</sequence>
<dbReference type="RefSeq" id="WP_013555218.1">
    <property type="nucleotide sequence ID" value="NC_014958.1"/>
</dbReference>
<name>E8U2X5_DEIML</name>
<evidence type="ECO:0000313" key="1">
    <source>
        <dbReference type="EMBL" id="ADV65713.1"/>
    </source>
</evidence>
<reference evidence="1 2" key="1">
    <citation type="journal article" date="2011" name="Stand. Genomic Sci.">
        <title>Complete genome sequence of Deinococcus maricopensis type strain (LB-34).</title>
        <authorList>
            <person name="Pukall R."/>
            <person name="Zeytun A."/>
            <person name="Lucas S."/>
            <person name="Lapidus A."/>
            <person name="Hammon N."/>
            <person name="Deshpande S."/>
            <person name="Nolan M."/>
            <person name="Cheng J.F."/>
            <person name="Pitluck S."/>
            <person name="Liolios K."/>
            <person name="Pagani I."/>
            <person name="Mikhailova N."/>
            <person name="Ivanova N."/>
            <person name="Mavromatis K."/>
            <person name="Pati A."/>
            <person name="Tapia R."/>
            <person name="Han C."/>
            <person name="Goodwin L."/>
            <person name="Chen A."/>
            <person name="Palaniappan K."/>
            <person name="Land M."/>
            <person name="Hauser L."/>
            <person name="Chang Y.J."/>
            <person name="Jeffries C.D."/>
            <person name="Brambilla E.M."/>
            <person name="Rohde M."/>
            <person name="Goker M."/>
            <person name="Detter J.C."/>
            <person name="Woyke T."/>
            <person name="Bristow J."/>
            <person name="Eisen J.A."/>
            <person name="Markowitz V."/>
            <person name="Hugenholtz P."/>
            <person name="Kyrpides N.C."/>
            <person name="Klenk H.P."/>
        </authorList>
    </citation>
    <scope>NUCLEOTIDE SEQUENCE [LARGE SCALE GENOMIC DNA]</scope>
    <source>
        <strain evidence="2">DSM 21211 / LMG 22137 / NRRL B-23946 / LB-34</strain>
    </source>
</reference>
<evidence type="ECO:0000313" key="2">
    <source>
        <dbReference type="Proteomes" id="UP000008635"/>
    </source>
</evidence>
<gene>
    <name evidence="1" type="ordered locus">Deima_0049</name>
</gene>